<dbReference type="OrthoDB" id="2499182at2759"/>
<keyword evidence="9 10" id="KW-0472">Membrane</keyword>
<evidence type="ECO:0000256" key="6">
    <source>
        <dbReference type="ARBA" id="ARBA00022989"/>
    </source>
</evidence>
<keyword evidence="8 10" id="KW-0443">Lipid metabolism</keyword>
<dbReference type="GO" id="GO:0016125">
    <property type="term" value="P:sterol metabolic process"/>
    <property type="evidence" value="ECO:0007669"/>
    <property type="project" value="UniProtKB-UniRule"/>
</dbReference>
<feature type="transmembrane region" description="Helical" evidence="10">
    <location>
        <begin position="192"/>
        <end position="213"/>
    </location>
</feature>
<dbReference type="GO" id="GO:0000139">
    <property type="term" value="C:Golgi membrane"/>
    <property type="evidence" value="ECO:0007669"/>
    <property type="project" value="UniProtKB-SubCell"/>
</dbReference>
<keyword evidence="4 10" id="KW-0812">Transmembrane</keyword>
<dbReference type="GO" id="GO:0006665">
    <property type="term" value="P:sphingolipid metabolic process"/>
    <property type="evidence" value="ECO:0007669"/>
    <property type="project" value="UniProtKB-UniRule"/>
</dbReference>
<evidence type="ECO:0000256" key="3">
    <source>
        <dbReference type="ARBA" id="ARBA00022448"/>
    </source>
</evidence>
<organism evidence="11 12">
    <name type="scientific">Puccinia sorghi</name>
    <dbReference type="NCBI Taxonomy" id="27349"/>
    <lineage>
        <taxon>Eukaryota</taxon>
        <taxon>Fungi</taxon>
        <taxon>Dikarya</taxon>
        <taxon>Basidiomycota</taxon>
        <taxon>Pucciniomycotina</taxon>
        <taxon>Pucciniomycetes</taxon>
        <taxon>Pucciniales</taxon>
        <taxon>Pucciniaceae</taxon>
        <taxon>Puccinia</taxon>
    </lineage>
</organism>
<evidence type="ECO:0000256" key="8">
    <source>
        <dbReference type="ARBA" id="ARBA00023098"/>
    </source>
</evidence>
<reference evidence="11 12" key="1">
    <citation type="submission" date="2015-08" db="EMBL/GenBank/DDBJ databases">
        <title>Next Generation Sequencing and Analysis of the Genome of Puccinia sorghi L Schw, the Causal Agent of Maize Common Rust.</title>
        <authorList>
            <person name="Rochi L."/>
            <person name="Burguener G."/>
            <person name="Darino M."/>
            <person name="Turjanski A."/>
            <person name="Kreff E."/>
            <person name="Dieguez M.J."/>
            <person name="Sacco F."/>
        </authorList>
    </citation>
    <scope>NUCLEOTIDE SEQUENCE [LARGE SCALE GENOMIC DNA]</scope>
    <source>
        <strain evidence="11 12">RO10H11247</strain>
    </source>
</reference>
<dbReference type="VEuPathDB" id="FungiDB:VP01_313g6"/>
<protein>
    <recommendedName>
        <fullName evidence="10">Protein ARV</fullName>
    </recommendedName>
</protein>
<keyword evidence="7 10" id="KW-0445">Lipid transport</keyword>
<accession>A0A0L6UYY8</accession>
<dbReference type="STRING" id="27349.A0A0L6UYY8"/>
<comment type="function">
    <text evidence="10">Mediator of sterol homeostasis involved in sterol uptake, trafficking and distribution into membranes.</text>
</comment>
<feature type="transmembrane region" description="Helical" evidence="10">
    <location>
        <begin position="151"/>
        <end position="172"/>
    </location>
</feature>
<dbReference type="PANTHER" id="PTHR14467">
    <property type="entry name" value="ARV1"/>
    <property type="match status" value="1"/>
</dbReference>
<dbReference type="PANTHER" id="PTHR14467:SF0">
    <property type="entry name" value="PROTEIN ARV1"/>
    <property type="match status" value="1"/>
</dbReference>
<dbReference type="GO" id="GO:0032541">
    <property type="term" value="C:cortical endoplasmic reticulum"/>
    <property type="evidence" value="ECO:0007669"/>
    <property type="project" value="TreeGrafter"/>
</dbReference>
<keyword evidence="10" id="KW-0333">Golgi apparatus</keyword>
<evidence type="ECO:0000256" key="2">
    <source>
        <dbReference type="ARBA" id="ARBA00009187"/>
    </source>
</evidence>
<comment type="caution">
    <text evidence="11">The sequence shown here is derived from an EMBL/GenBank/DDBJ whole genome shotgun (WGS) entry which is preliminary data.</text>
</comment>
<evidence type="ECO:0000256" key="10">
    <source>
        <dbReference type="RuleBase" id="RU368065"/>
    </source>
</evidence>
<evidence type="ECO:0000256" key="9">
    <source>
        <dbReference type="ARBA" id="ARBA00023136"/>
    </source>
</evidence>
<dbReference type="GO" id="GO:0097036">
    <property type="term" value="P:regulation of plasma membrane sterol distribution"/>
    <property type="evidence" value="ECO:0007669"/>
    <property type="project" value="UniProtKB-UniRule"/>
</dbReference>
<gene>
    <name evidence="11" type="ORF">VP01_313g6</name>
</gene>
<evidence type="ECO:0000256" key="7">
    <source>
        <dbReference type="ARBA" id="ARBA00023055"/>
    </source>
</evidence>
<evidence type="ECO:0000256" key="1">
    <source>
        <dbReference type="ARBA" id="ARBA00004477"/>
    </source>
</evidence>
<keyword evidence="12" id="KW-1185">Reference proteome</keyword>
<evidence type="ECO:0000256" key="5">
    <source>
        <dbReference type="ARBA" id="ARBA00022824"/>
    </source>
</evidence>
<dbReference type="Proteomes" id="UP000037035">
    <property type="component" value="Unassembled WGS sequence"/>
</dbReference>
<dbReference type="AlphaFoldDB" id="A0A0L6UYY8"/>
<keyword evidence="5 10" id="KW-0256">Endoplasmic reticulum</keyword>
<name>A0A0L6UYY8_9BASI</name>
<proteinExistence type="inferred from homology"/>
<dbReference type="InterPro" id="IPR007290">
    <property type="entry name" value="Arv1"/>
</dbReference>
<dbReference type="GO" id="GO:0005789">
    <property type="term" value="C:endoplasmic reticulum membrane"/>
    <property type="evidence" value="ECO:0007669"/>
    <property type="project" value="UniProtKB-SubCell"/>
</dbReference>
<comment type="subcellular location">
    <subcellularLocation>
        <location evidence="1 10">Endoplasmic reticulum membrane</location>
        <topology evidence="1 10">Multi-pass membrane protein</topology>
    </subcellularLocation>
    <subcellularLocation>
        <location evidence="10">Golgi apparatus membrane</location>
        <topology evidence="10">Multi-pass membrane protein</topology>
    </subcellularLocation>
</comment>
<keyword evidence="6 10" id="KW-1133">Transmembrane helix</keyword>
<sequence length="325" mass="36470">MASNRCVNCGMPVEYLFTEYGQENFVLEMCSSCQQFTDPYIEQSSIILVLDLFLLKPQVYYHLLFNINHSFQSFHSQLPAQPKKVPNSNNNGTTIPSNLINPFNGKHPQFPFVTYSLILLLESCFQALDDLPPNDSFLQSLKPHKQILEKLVGLVFHIFNLVFTATTISRFIRPGARYNDCPTPVKQVVLNAIQGIIISLFPGIALCFTIILFQNSYGTRSPPPLLSPTESVYLSQLISLLKTRLGYDITGIFDGLIGIDMDQLGSTKLKQFLIRNFLGSLSCSVGVAVSFSQSWSFGFLVLACCSIQKRLLAYLFHQLLDLFPA</sequence>
<keyword evidence="3 10" id="KW-0813">Transport</keyword>
<evidence type="ECO:0000256" key="4">
    <source>
        <dbReference type="ARBA" id="ARBA00022692"/>
    </source>
</evidence>
<keyword evidence="10" id="KW-0746">Sphingolipid metabolism</keyword>
<dbReference type="GO" id="GO:0032366">
    <property type="term" value="P:intracellular sterol transport"/>
    <property type="evidence" value="ECO:0007669"/>
    <property type="project" value="UniProtKB-UniRule"/>
</dbReference>
<comment type="similarity">
    <text evidence="2 10">Belongs to the ARV1 family.</text>
</comment>
<evidence type="ECO:0000313" key="12">
    <source>
        <dbReference type="Proteomes" id="UP000037035"/>
    </source>
</evidence>
<dbReference type="EMBL" id="LAVV01008102">
    <property type="protein sequence ID" value="KNZ53771.1"/>
    <property type="molecule type" value="Genomic_DNA"/>
</dbReference>
<comment type="function">
    <text evidence="10">Regulates also the sphingolipid metabolism.</text>
</comment>
<evidence type="ECO:0000313" key="11">
    <source>
        <dbReference type="EMBL" id="KNZ53771.1"/>
    </source>
</evidence>
<dbReference type="Pfam" id="PF04161">
    <property type="entry name" value="Arv1"/>
    <property type="match status" value="1"/>
</dbReference>
<comment type="caution">
    <text evidence="10">Lacks conserved residue(s) required for the propagation of feature annotation.</text>
</comment>